<dbReference type="GO" id="GO:0003677">
    <property type="term" value="F:DNA binding"/>
    <property type="evidence" value="ECO:0007669"/>
    <property type="project" value="InterPro"/>
</dbReference>
<evidence type="ECO:0008006" key="4">
    <source>
        <dbReference type="Google" id="ProtNLM"/>
    </source>
</evidence>
<dbReference type="RefSeq" id="WP_005461945.1">
    <property type="nucleotide sequence ID" value="NZ_CM001484.1"/>
</dbReference>
<dbReference type="Gene3D" id="3.30.1310.10">
    <property type="entry name" value="Nucleoid-associated protein YbaB-like domain"/>
    <property type="match status" value="1"/>
</dbReference>
<reference evidence="2 3" key="1">
    <citation type="submission" date="2011-09" db="EMBL/GenBank/DDBJ databases">
        <authorList>
            <consortium name="US DOE Joint Genome Institute (JGI-PGF)"/>
            <person name="Lucas S."/>
            <person name="Han J."/>
            <person name="Lapidus A."/>
            <person name="Cheng J.-F."/>
            <person name="Goodwin L."/>
            <person name="Pitluck S."/>
            <person name="Peters L."/>
            <person name="Land M.L."/>
            <person name="Hauser L."/>
            <person name="Brambilla E."/>
            <person name="Klenk H.-P."/>
            <person name="Woyke T.J."/>
        </authorList>
    </citation>
    <scope>NUCLEOTIDE SEQUENCE [LARGE SCALE GENOMIC DNA]</scope>
    <source>
        <strain evidence="2 3">K62</strain>
    </source>
</reference>
<evidence type="ECO:0000313" key="2">
    <source>
        <dbReference type="EMBL" id="EIE97787.1"/>
    </source>
</evidence>
<feature type="compositionally biased region" description="Basic and acidic residues" evidence="1">
    <location>
        <begin position="1"/>
        <end position="16"/>
    </location>
</feature>
<proteinExistence type="predicted"/>
<dbReference type="InterPro" id="IPR036894">
    <property type="entry name" value="YbaB-like_sf"/>
</dbReference>
<dbReference type="InterPro" id="IPR004401">
    <property type="entry name" value="YbaB/EbfC"/>
</dbReference>
<feature type="region of interest" description="Disordered" evidence="1">
    <location>
        <begin position="1"/>
        <end position="41"/>
    </location>
</feature>
<gene>
    <name evidence="2" type="ORF">SacglDRAFT_00847</name>
</gene>
<dbReference type="HOGENOM" id="CLU_1926048_0_0_11"/>
<accession>I1CYL3</accession>
<protein>
    <recommendedName>
        <fullName evidence="4">YbaB/EbfC DNA-binding family protein</fullName>
    </recommendedName>
</protein>
<feature type="compositionally biased region" description="Acidic residues" evidence="1">
    <location>
        <begin position="114"/>
        <end position="124"/>
    </location>
</feature>
<dbReference type="AlphaFoldDB" id="I1CYL3"/>
<evidence type="ECO:0000256" key="1">
    <source>
        <dbReference type="SAM" id="MobiDB-lite"/>
    </source>
</evidence>
<evidence type="ECO:0000313" key="3">
    <source>
        <dbReference type="Proteomes" id="UP000005087"/>
    </source>
</evidence>
<dbReference type="Pfam" id="PF02575">
    <property type="entry name" value="YbaB_DNA_bd"/>
    <property type="match status" value="1"/>
</dbReference>
<reference evidence="3" key="2">
    <citation type="submission" date="2012-01" db="EMBL/GenBank/DDBJ databases">
        <title>Noncontiguous Finished sequence of chromosome of Saccharomonospora glauca K62.</title>
        <authorList>
            <consortium name="US DOE Joint Genome Institute"/>
            <person name="Lucas S."/>
            <person name="Han J."/>
            <person name="Lapidus A."/>
            <person name="Cheng J.-F."/>
            <person name="Goodwin L."/>
            <person name="Pitluck S."/>
            <person name="Peters L."/>
            <person name="Mikhailova N."/>
            <person name="Held B."/>
            <person name="Detter J.C."/>
            <person name="Han C."/>
            <person name="Tapia R."/>
            <person name="Land M."/>
            <person name="Hauser L."/>
            <person name="Kyrpides N."/>
            <person name="Ivanova N."/>
            <person name="Pagani I."/>
            <person name="Brambilla E.-M."/>
            <person name="Klenk H.-P."/>
            <person name="Woyke T."/>
        </authorList>
    </citation>
    <scope>NUCLEOTIDE SEQUENCE [LARGE SCALE GENOMIC DNA]</scope>
    <source>
        <strain evidence="3">K62</strain>
    </source>
</reference>
<sequence>MEFDAEREADRIDEQVRQTSQRAADQFARVGSVTASAESGDGAIRVEVAPGGLLTNVRLTHAALRSGTDALAQQILALAHTATRRAGDRMYRVLSPVLGPDGDATLASLGYEPLPEDEEEDDYSVWDGRGRTR</sequence>
<dbReference type="OrthoDB" id="3687926at2"/>
<name>I1CYL3_9PSEU</name>
<feature type="region of interest" description="Disordered" evidence="1">
    <location>
        <begin position="99"/>
        <end position="133"/>
    </location>
</feature>
<organism evidence="2 3">
    <name type="scientific">Saccharomonospora glauca K62</name>
    <dbReference type="NCBI Taxonomy" id="928724"/>
    <lineage>
        <taxon>Bacteria</taxon>
        <taxon>Bacillati</taxon>
        <taxon>Actinomycetota</taxon>
        <taxon>Actinomycetes</taxon>
        <taxon>Pseudonocardiales</taxon>
        <taxon>Pseudonocardiaceae</taxon>
        <taxon>Saccharomonospora</taxon>
    </lineage>
</organism>
<dbReference type="STRING" id="928724.SacglDRAFT_00847"/>
<dbReference type="eggNOG" id="ENOG50347X4">
    <property type="taxonomic scope" value="Bacteria"/>
</dbReference>
<dbReference type="Proteomes" id="UP000005087">
    <property type="component" value="Chromosome"/>
</dbReference>
<keyword evidence="3" id="KW-1185">Reference proteome</keyword>
<dbReference type="EMBL" id="CM001484">
    <property type="protein sequence ID" value="EIE97787.1"/>
    <property type="molecule type" value="Genomic_DNA"/>
</dbReference>